<dbReference type="Pfam" id="PF00703">
    <property type="entry name" value="Glyco_hydro_2"/>
    <property type="match status" value="1"/>
</dbReference>
<dbReference type="Gene3D" id="2.60.40.10">
    <property type="entry name" value="Immunoglobulins"/>
    <property type="match status" value="1"/>
</dbReference>
<dbReference type="InterPro" id="IPR017853">
    <property type="entry name" value="GH"/>
</dbReference>
<sequence length="449" mass="51663">MLRLSVFLLLVLFHWSASSTDDDVVGGILYPRPSESREVRSLDGLWNFRIPPDEERYKGVAEGWYKQELWKVGPTPISVVIRLESKGVTLRDAQRSITSIVGHHFRTIGDKANKLRLQTGDTIPMPVPASYNDIPTDVKYRRFFGLAWYQRDFFVPAAWSDRRVWVRFGSVFYAATVVSTMALLVQYEGVEKSEAIPTVSVSLYDKDENVVATSSGVEGRLEVSHAKFWWPYLMDSEPAYMYQLQVTVKGSETDVYRLPVGIRTVSWDTSKVYINGKQLYLRGFGRHEDSHVRGKGLDLPLVIRDYNLIRWIGANGYRTSHYPYSEEIMDFSDQQGIVIIDECPIVNAQSRLPGTRGRPTRRFFANWPALDCFLETPLLWSDELLKNHKRSLTELVRRDKNRPSVIMWSVANEAETELEQAVAYFNCDKSAKEHTHLLRPDKSDIMHKQ</sequence>
<dbReference type="PANTHER" id="PTHR10066">
    <property type="entry name" value="BETA-GLUCURONIDASE"/>
    <property type="match status" value="1"/>
</dbReference>
<keyword evidence="11" id="KW-1185">Reference proteome</keyword>
<dbReference type="SUPFAM" id="SSF51445">
    <property type="entry name" value="(Trans)glycosidases"/>
    <property type="match status" value="1"/>
</dbReference>
<dbReference type="InterPro" id="IPR013783">
    <property type="entry name" value="Ig-like_fold"/>
</dbReference>
<keyword evidence="6" id="KW-0326">Glycosidase</keyword>
<dbReference type="EC" id="3.2.1.31" evidence="3"/>
<dbReference type="InterPro" id="IPR023232">
    <property type="entry name" value="Glyco_hydro_2_AS"/>
</dbReference>
<comment type="function">
    <text evidence="1">Plays an important role in the degradation of dermatan and keratan sulfates.</text>
</comment>
<evidence type="ECO:0000256" key="6">
    <source>
        <dbReference type="ARBA" id="ARBA00023295"/>
    </source>
</evidence>
<dbReference type="InterPro" id="IPR006102">
    <property type="entry name" value="Ig-like_GH2"/>
</dbReference>
<evidence type="ECO:0000256" key="5">
    <source>
        <dbReference type="ARBA" id="ARBA00022801"/>
    </source>
</evidence>
<dbReference type="InterPro" id="IPR006103">
    <property type="entry name" value="Glyco_hydro_2_cat"/>
</dbReference>
<dbReference type="Gene3D" id="2.60.120.260">
    <property type="entry name" value="Galactose-binding domain-like"/>
    <property type="match status" value="1"/>
</dbReference>
<evidence type="ECO:0000256" key="2">
    <source>
        <dbReference type="ARBA" id="ARBA00007401"/>
    </source>
</evidence>
<accession>A0ABQ9H6N4</accession>
<dbReference type="PROSITE" id="PS00608">
    <property type="entry name" value="GLYCOSYL_HYDROL_F2_2"/>
    <property type="match status" value="1"/>
</dbReference>
<evidence type="ECO:0000256" key="1">
    <source>
        <dbReference type="ARBA" id="ARBA00003025"/>
    </source>
</evidence>
<feature type="signal peptide" evidence="7">
    <location>
        <begin position="1"/>
        <end position="19"/>
    </location>
</feature>
<evidence type="ECO:0000256" key="4">
    <source>
        <dbReference type="ARBA" id="ARBA00016205"/>
    </source>
</evidence>
<feature type="domain" description="Glycoside hydrolase family 2 immunoglobulin-like beta-sandwich" evidence="8">
    <location>
        <begin position="189"/>
        <end position="263"/>
    </location>
</feature>
<organism evidence="10 11">
    <name type="scientific">Dryococelus australis</name>
    <dbReference type="NCBI Taxonomy" id="614101"/>
    <lineage>
        <taxon>Eukaryota</taxon>
        <taxon>Metazoa</taxon>
        <taxon>Ecdysozoa</taxon>
        <taxon>Arthropoda</taxon>
        <taxon>Hexapoda</taxon>
        <taxon>Insecta</taxon>
        <taxon>Pterygota</taxon>
        <taxon>Neoptera</taxon>
        <taxon>Polyneoptera</taxon>
        <taxon>Phasmatodea</taxon>
        <taxon>Verophasmatodea</taxon>
        <taxon>Anareolatae</taxon>
        <taxon>Phasmatidae</taxon>
        <taxon>Eurycanthinae</taxon>
        <taxon>Dryococelus</taxon>
    </lineage>
</organism>
<comment type="caution">
    <text evidence="10">The sequence shown here is derived from an EMBL/GenBank/DDBJ whole genome shotgun (WGS) entry which is preliminary data.</text>
</comment>
<dbReference type="InterPro" id="IPR036156">
    <property type="entry name" value="Beta-gal/glucu_dom_sf"/>
</dbReference>
<evidence type="ECO:0000259" key="9">
    <source>
        <dbReference type="Pfam" id="PF02836"/>
    </source>
</evidence>
<dbReference type="Pfam" id="PF02836">
    <property type="entry name" value="Glyco_hydro_2_C"/>
    <property type="match status" value="1"/>
</dbReference>
<name>A0ABQ9H6N4_9NEOP</name>
<keyword evidence="5" id="KW-0378">Hydrolase</keyword>
<dbReference type="Gene3D" id="3.20.20.80">
    <property type="entry name" value="Glycosidases"/>
    <property type="match status" value="1"/>
</dbReference>
<feature type="chain" id="PRO_5045829170" description="Beta-glucuronidase" evidence="7">
    <location>
        <begin position="20"/>
        <end position="449"/>
    </location>
</feature>
<dbReference type="EMBL" id="JARBHB010000007">
    <property type="protein sequence ID" value="KAJ8879961.1"/>
    <property type="molecule type" value="Genomic_DNA"/>
</dbReference>
<proteinExistence type="inferred from homology"/>
<evidence type="ECO:0000256" key="3">
    <source>
        <dbReference type="ARBA" id="ARBA00012761"/>
    </source>
</evidence>
<dbReference type="SUPFAM" id="SSF49303">
    <property type="entry name" value="beta-Galactosidase/glucuronidase domain"/>
    <property type="match status" value="1"/>
</dbReference>
<dbReference type="PROSITE" id="PS00719">
    <property type="entry name" value="GLYCOSYL_HYDROL_F2_1"/>
    <property type="match status" value="1"/>
</dbReference>
<evidence type="ECO:0000313" key="11">
    <source>
        <dbReference type="Proteomes" id="UP001159363"/>
    </source>
</evidence>
<dbReference type="SUPFAM" id="SSF49785">
    <property type="entry name" value="Galactose-binding domain-like"/>
    <property type="match status" value="1"/>
</dbReference>
<dbReference type="InterPro" id="IPR006101">
    <property type="entry name" value="Glyco_hydro_2"/>
</dbReference>
<evidence type="ECO:0000313" key="10">
    <source>
        <dbReference type="EMBL" id="KAJ8879961.1"/>
    </source>
</evidence>
<evidence type="ECO:0000259" key="8">
    <source>
        <dbReference type="Pfam" id="PF00703"/>
    </source>
</evidence>
<dbReference type="InterPro" id="IPR023230">
    <property type="entry name" value="Glyco_hydro_2_CS"/>
</dbReference>
<protein>
    <recommendedName>
        <fullName evidence="4">Beta-glucuronidase</fullName>
        <ecNumber evidence="3">3.2.1.31</ecNumber>
    </recommendedName>
</protein>
<evidence type="ECO:0000256" key="7">
    <source>
        <dbReference type="SAM" id="SignalP"/>
    </source>
</evidence>
<gene>
    <name evidence="10" type="ORF">PR048_020582</name>
</gene>
<keyword evidence="7" id="KW-0732">Signal</keyword>
<dbReference type="PANTHER" id="PTHR10066:SF67">
    <property type="entry name" value="BETA-GLUCURONIDASE"/>
    <property type="match status" value="1"/>
</dbReference>
<dbReference type="InterPro" id="IPR008979">
    <property type="entry name" value="Galactose-bd-like_sf"/>
</dbReference>
<feature type="domain" description="Glycoside hydrolase family 2 catalytic" evidence="9">
    <location>
        <begin position="269"/>
        <end position="417"/>
    </location>
</feature>
<comment type="similarity">
    <text evidence="2">Belongs to the glycosyl hydrolase 2 family.</text>
</comment>
<reference evidence="10 11" key="1">
    <citation type="submission" date="2023-02" db="EMBL/GenBank/DDBJ databases">
        <title>LHISI_Scaffold_Assembly.</title>
        <authorList>
            <person name="Stuart O.P."/>
            <person name="Cleave R."/>
            <person name="Magrath M.J.L."/>
            <person name="Mikheyev A.S."/>
        </authorList>
    </citation>
    <scope>NUCLEOTIDE SEQUENCE [LARGE SCALE GENOMIC DNA]</scope>
    <source>
        <strain evidence="10">Daus_M_001</strain>
        <tissue evidence="10">Leg muscle</tissue>
    </source>
</reference>
<dbReference type="Proteomes" id="UP001159363">
    <property type="component" value="Chromosome 6"/>
</dbReference>
<dbReference type="PRINTS" id="PR00132">
    <property type="entry name" value="GLHYDRLASE2"/>
</dbReference>